<evidence type="ECO:0008006" key="4">
    <source>
        <dbReference type="Google" id="ProtNLM"/>
    </source>
</evidence>
<evidence type="ECO:0000313" key="3">
    <source>
        <dbReference type="Proteomes" id="UP000323521"/>
    </source>
</evidence>
<reference evidence="2 3" key="1">
    <citation type="submission" date="2016-10" db="EMBL/GenBank/DDBJ databases">
        <title>Complete Genome Sequence of Peptococcaceae strain DCMF.</title>
        <authorList>
            <person name="Edwards R.J."/>
            <person name="Holland S.I."/>
            <person name="Deshpande N.P."/>
            <person name="Wong Y.K."/>
            <person name="Ertan H."/>
            <person name="Manefield M."/>
            <person name="Russell T.L."/>
            <person name="Lee M.J."/>
        </authorList>
    </citation>
    <scope>NUCLEOTIDE SEQUENCE [LARGE SCALE GENOMIC DNA]</scope>
    <source>
        <strain evidence="2 3">DCMF</strain>
    </source>
</reference>
<keyword evidence="1" id="KW-1133">Transmembrane helix</keyword>
<evidence type="ECO:0000313" key="2">
    <source>
        <dbReference type="EMBL" id="ATW25936.1"/>
    </source>
</evidence>
<dbReference type="AlphaFoldDB" id="A0A3G1KU12"/>
<dbReference type="EMBL" id="CP017634">
    <property type="protein sequence ID" value="ATW25936.1"/>
    <property type="molecule type" value="Genomic_DNA"/>
</dbReference>
<name>A0A3G1KU12_FORW1</name>
<keyword evidence="1" id="KW-0472">Membrane</keyword>
<keyword evidence="1" id="KW-0812">Transmembrane</keyword>
<dbReference type="Proteomes" id="UP000323521">
    <property type="component" value="Chromosome"/>
</dbReference>
<proteinExistence type="predicted"/>
<sequence>MTGLFAFLSVLAGYGIILAVAGWFMCKAKLAGKKNILILILKNSADSVEYIMWDVFRLQSWNYRDFSFMVIDDKSEDDTLSILKAIRERHPFVLVSASVGKRFERMKRWQGENVRVLSVVGPEPPRLVRKRMVVLLNECRLGSEFQERSFM</sequence>
<accession>A0A3G1KU12</accession>
<protein>
    <recommendedName>
        <fullName evidence="4">Glycosyltransferase</fullName>
    </recommendedName>
</protein>
<organism evidence="2 3">
    <name type="scientific">Formimonas warabiya</name>
    <dbReference type="NCBI Taxonomy" id="1761012"/>
    <lineage>
        <taxon>Bacteria</taxon>
        <taxon>Bacillati</taxon>
        <taxon>Bacillota</taxon>
        <taxon>Clostridia</taxon>
        <taxon>Eubacteriales</taxon>
        <taxon>Peptococcaceae</taxon>
        <taxon>Candidatus Formimonas</taxon>
    </lineage>
</organism>
<dbReference type="RefSeq" id="WP_148135201.1">
    <property type="nucleotide sequence ID" value="NZ_CP017634.1"/>
</dbReference>
<gene>
    <name evidence="2" type="ORF">DCMF_15175</name>
</gene>
<dbReference type="CDD" id="cd00761">
    <property type="entry name" value="Glyco_tranf_GTA_type"/>
    <property type="match status" value="1"/>
</dbReference>
<feature type="transmembrane region" description="Helical" evidence="1">
    <location>
        <begin position="6"/>
        <end position="26"/>
    </location>
</feature>
<keyword evidence="3" id="KW-1185">Reference proteome</keyword>
<evidence type="ECO:0000256" key="1">
    <source>
        <dbReference type="SAM" id="Phobius"/>
    </source>
</evidence>
<dbReference type="OrthoDB" id="9802649at2"/>
<dbReference type="KEGG" id="fwa:DCMF_15175"/>